<comment type="similarity">
    <text evidence="2">Belongs to the nitroreductase family.</text>
</comment>
<evidence type="ECO:0000256" key="2">
    <source>
        <dbReference type="ARBA" id="ARBA00007118"/>
    </source>
</evidence>
<accession>A0ABW5N2N8</accession>
<evidence type="ECO:0000256" key="1">
    <source>
        <dbReference type="ARBA" id="ARBA00001917"/>
    </source>
</evidence>
<dbReference type="InterPro" id="IPR033878">
    <property type="entry name" value="NfsB-like"/>
</dbReference>
<dbReference type="PANTHER" id="PTHR23026:SF125">
    <property type="entry name" value="OXYGEN-INSENSITIVE NAD(P)H NITROREDUCTASE"/>
    <property type="match status" value="1"/>
</dbReference>
<keyword evidence="5" id="KW-0521">NADP</keyword>
<sequence length="227" mass="26173">MKSYGYTNIAQKDIINAFQFRHATKEFDPSRKLSDTDINFILQTANLSPSSFGFEPWHFVVVQDPELRELLKPVAWGAPLKLDTASHFVLGLSMKAPLTKWDADYITHMMKEVKQLPEDVIKMYSTFYKEFQERDFDLDTDKKLFDWASKQSYIALGNMMTAAALSGIDSCPIEGFHQEKAEALLREKFNIDTTQYGLSYMVAFGYRKEAPARPKSRRKLSDIVSWK</sequence>
<evidence type="ECO:0000256" key="3">
    <source>
        <dbReference type="ARBA" id="ARBA00022630"/>
    </source>
</evidence>
<evidence type="ECO:0000313" key="10">
    <source>
        <dbReference type="Proteomes" id="UP001597459"/>
    </source>
</evidence>
<comment type="cofactor">
    <cofactor evidence="1">
        <name>FMN</name>
        <dbReference type="ChEBI" id="CHEBI:58210"/>
    </cofactor>
</comment>
<keyword evidence="3" id="KW-0285">Flavoprotein</keyword>
<feature type="domain" description="Nitroreductase" evidence="8">
    <location>
        <begin position="20"/>
        <end position="206"/>
    </location>
</feature>
<dbReference type="EMBL" id="JBHULX010000002">
    <property type="protein sequence ID" value="MFD2589780.1"/>
    <property type="molecule type" value="Genomic_DNA"/>
</dbReference>
<dbReference type="CDD" id="cd02149">
    <property type="entry name" value="NfsB-like"/>
    <property type="match status" value="1"/>
</dbReference>
<keyword evidence="6" id="KW-0560">Oxidoreductase</keyword>
<keyword evidence="10" id="KW-1185">Reference proteome</keyword>
<proteinExistence type="inferred from homology"/>
<dbReference type="PANTHER" id="PTHR23026">
    <property type="entry name" value="NADPH NITROREDUCTASE"/>
    <property type="match status" value="1"/>
</dbReference>
<gene>
    <name evidence="9" type="ORF">ACFSTE_02990</name>
</gene>
<keyword evidence="7" id="KW-0520">NAD</keyword>
<evidence type="ECO:0000313" key="9">
    <source>
        <dbReference type="EMBL" id="MFD2589780.1"/>
    </source>
</evidence>
<dbReference type="InterPro" id="IPR050627">
    <property type="entry name" value="Nitroreductase/BluB"/>
</dbReference>
<evidence type="ECO:0000256" key="6">
    <source>
        <dbReference type="ARBA" id="ARBA00023002"/>
    </source>
</evidence>
<dbReference type="InterPro" id="IPR029479">
    <property type="entry name" value="Nitroreductase"/>
</dbReference>
<protein>
    <submittedName>
        <fullName evidence="9">NAD(P)H-dependent oxidoreductase</fullName>
    </submittedName>
</protein>
<evidence type="ECO:0000256" key="5">
    <source>
        <dbReference type="ARBA" id="ARBA00022857"/>
    </source>
</evidence>
<dbReference type="RefSeq" id="WP_378258927.1">
    <property type="nucleotide sequence ID" value="NZ_JBHSJV010000001.1"/>
</dbReference>
<dbReference type="Gene3D" id="3.40.109.10">
    <property type="entry name" value="NADH Oxidase"/>
    <property type="match status" value="1"/>
</dbReference>
<dbReference type="InterPro" id="IPR000415">
    <property type="entry name" value="Nitroreductase-like"/>
</dbReference>
<evidence type="ECO:0000256" key="7">
    <source>
        <dbReference type="ARBA" id="ARBA00023027"/>
    </source>
</evidence>
<comment type="caution">
    <text evidence="9">The sequence shown here is derived from an EMBL/GenBank/DDBJ whole genome shotgun (WGS) entry which is preliminary data.</text>
</comment>
<dbReference type="Pfam" id="PF00881">
    <property type="entry name" value="Nitroreductase"/>
    <property type="match status" value="1"/>
</dbReference>
<reference evidence="10" key="1">
    <citation type="journal article" date="2019" name="Int. J. Syst. Evol. Microbiol.">
        <title>The Global Catalogue of Microorganisms (GCM) 10K type strain sequencing project: providing services to taxonomists for standard genome sequencing and annotation.</title>
        <authorList>
            <consortium name="The Broad Institute Genomics Platform"/>
            <consortium name="The Broad Institute Genome Sequencing Center for Infectious Disease"/>
            <person name="Wu L."/>
            <person name="Ma J."/>
        </authorList>
    </citation>
    <scope>NUCLEOTIDE SEQUENCE [LARGE SCALE GENOMIC DNA]</scope>
    <source>
        <strain evidence="10">KCTC 42423</strain>
    </source>
</reference>
<dbReference type="Proteomes" id="UP001597459">
    <property type="component" value="Unassembled WGS sequence"/>
</dbReference>
<dbReference type="SUPFAM" id="SSF55469">
    <property type="entry name" value="FMN-dependent nitroreductase-like"/>
    <property type="match status" value="1"/>
</dbReference>
<evidence type="ECO:0000259" key="8">
    <source>
        <dbReference type="Pfam" id="PF00881"/>
    </source>
</evidence>
<keyword evidence="4" id="KW-0288">FMN</keyword>
<evidence type="ECO:0000256" key="4">
    <source>
        <dbReference type="ARBA" id="ARBA00022643"/>
    </source>
</evidence>
<organism evidence="9 10">
    <name type="scientific">Aquimarina hainanensis</name>
    <dbReference type="NCBI Taxonomy" id="1578017"/>
    <lineage>
        <taxon>Bacteria</taxon>
        <taxon>Pseudomonadati</taxon>
        <taxon>Bacteroidota</taxon>
        <taxon>Flavobacteriia</taxon>
        <taxon>Flavobacteriales</taxon>
        <taxon>Flavobacteriaceae</taxon>
        <taxon>Aquimarina</taxon>
    </lineage>
</organism>
<name>A0ABW5N2N8_9FLAO</name>